<dbReference type="Proteomes" id="UP000476176">
    <property type="component" value="Unassembled WGS sequence"/>
</dbReference>
<sequence>MLPTAVSPAAEGAIRNACEFAAKHLAPILKA</sequence>
<reference evidence="11 12" key="1">
    <citation type="submission" date="2018-08" db="EMBL/GenBank/DDBJ databases">
        <title>Genomic investigation of the strawberry pathogen Phytophthora fragariae indicates pathogenicity is determined by transcriptional variation in three key races.</title>
        <authorList>
            <person name="Adams T.M."/>
            <person name="Armitage A.D."/>
            <person name="Sobczyk M.K."/>
            <person name="Bates H.J."/>
            <person name="Dunwell J.M."/>
            <person name="Nellist C.F."/>
            <person name="Harrison R.J."/>
        </authorList>
    </citation>
    <scope>NUCLEOTIDE SEQUENCE [LARGE SCALE GENOMIC DNA]</scope>
    <source>
        <strain evidence="9 13">A4</strain>
        <strain evidence="8 14">BC-1</strain>
        <strain evidence="7 18">BC-23</strain>
        <strain evidence="6 12">NOV-27</strain>
        <strain evidence="5 15">NOV-5</strain>
        <strain evidence="3 16">NOV-71</strain>
        <strain evidence="10 19">NOV-77</strain>
        <strain evidence="1 11">NOV-9</strain>
        <strain evidence="4 20">ONT-3</strain>
        <strain evidence="2 17">SCRP245</strain>
    </source>
</reference>
<evidence type="ECO:0000313" key="9">
    <source>
        <dbReference type="EMBL" id="KAE9299755.1"/>
    </source>
</evidence>
<dbReference type="Proteomes" id="UP000488956">
    <property type="component" value="Unassembled WGS sequence"/>
</dbReference>
<dbReference type="EMBL" id="QXGF01001074">
    <property type="protein sequence ID" value="KAE8932838.1"/>
    <property type="molecule type" value="Genomic_DNA"/>
</dbReference>
<dbReference type="Proteomes" id="UP000433483">
    <property type="component" value="Unassembled WGS sequence"/>
</dbReference>
<evidence type="ECO:0000313" key="1">
    <source>
        <dbReference type="EMBL" id="KAE8932838.1"/>
    </source>
</evidence>
<evidence type="ECO:0000313" key="11">
    <source>
        <dbReference type="Proteomes" id="UP000429523"/>
    </source>
</evidence>
<keyword evidence="12" id="KW-1185">Reference proteome</keyword>
<dbReference type="Proteomes" id="UP000440732">
    <property type="component" value="Unassembled WGS sequence"/>
</dbReference>
<dbReference type="Proteomes" id="UP000437068">
    <property type="component" value="Unassembled WGS sequence"/>
</dbReference>
<proteinExistence type="predicted"/>
<gene>
    <name evidence="9" type="ORF">PF001_g15297</name>
    <name evidence="8" type="ORF">PF002_g17332</name>
    <name evidence="7" type="ORF">PF004_g14963</name>
    <name evidence="6" type="ORF">PF005_g15804</name>
    <name evidence="5" type="ORF">PF006_g14892</name>
    <name evidence="3" type="ORF">PF007_g16169</name>
    <name evidence="10" type="ORF">PF008_g15336</name>
    <name evidence="1" type="ORF">PF009_g17147</name>
    <name evidence="4" type="ORF">PF010_g15378</name>
    <name evidence="2" type="ORF">PF011_g14887</name>
</gene>
<dbReference type="EMBL" id="QXGC01000976">
    <property type="protein sequence ID" value="KAE9214738.1"/>
    <property type="molecule type" value="Genomic_DNA"/>
</dbReference>
<dbReference type="Proteomes" id="UP000429523">
    <property type="component" value="Unassembled WGS sequence"/>
</dbReference>
<dbReference type="Proteomes" id="UP000441208">
    <property type="component" value="Unassembled WGS sequence"/>
</dbReference>
<evidence type="ECO:0000313" key="8">
    <source>
        <dbReference type="EMBL" id="KAE9215601.1"/>
    </source>
</evidence>
<evidence type="ECO:0000313" key="7">
    <source>
        <dbReference type="EMBL" id="KAE9214738.1"/>
    </source>
</evidence>
<evidence type="ECO:0000313" key="3">
    <source>
        <dbReference type="EMBL" id="KAE9098707.1"/>
    </source>
</evidence>
<name>A0A6A3XKI3_9STRA</name>
<evidence type="ECO:0000313" key="10">
    <source>
        <dbReference type="EMBL" id="KAE9331603.1"/>
    </source>
</evidence>
<dbReference type="Proteomes" id="UP000440367">
    <property type="component" value="Unassembled WGS sequence"/>
</dbReference>
<evidence type="ECO:0000313" key="19">
    <source>
        <dbReference type="Proteomes" id="UP000486351"/>
    </source>
</evidence>
<dbReference type="EMBL" id="QXGA01000956">
    <property type="protein sequence ID" value="KAE9134147.1"/>
    <property type="molecule type" value="Genomic_DNA"/>
</dbReference>
<evidence type="ECO:0000313" key="2">
    <source>
        <dbReference type="EMBL" id="KAE8998848.1"/>
    </source>
</evidence>
<evidence type="ECO:0000313" key="16">
    <source>
        <dbReference type="Proteomes" id="UP000441208"/>
    </source>
</evidence>
<dbReference type="Proteomes" id="UP000486351">
    <property type="component" value="Unassembled WGS sequence"/>
</dbReference>
<evidence type="ECO:0000313" key="17">
    <source>
        <dbReference type="Proteomes" id="UP000460718"/>
    </source>
</evidence>
<dbReference type="EMBL" id="QXFW01000981">
    <property type="protein sequence ID" value="KAE8998848.1"/>
    <property type="molecule type" value="Genomic_DNA"/>
</dbReference>
<dbReference type="EMBL" id="QXFX01000999">
    <property type="protein sequence ID" value="KAE9098938.1"/>
    <property type="molecule type" value="Genomic_DNA"/>
</dbReference>
<evidence type="ECO:0000313" key="15">
    <source>
        <dbReference type="Proteomes" id="UP000440732"/>
    </source>
</evidence>
<accession>A0A6A3XKI3</accession>
<dbReference type="EMBL" id="QXFY01000992">
    <property type="protein sequence ID" value="KAE9331603.1"/>
    <property type="molecule type" value="Genomic_DNA"/>
</dbReference>
<dbReference type="EMBL" id="QXFZ01001026">
    <property type="protein sequence ID" value="KAE9098707.1"/>
    <property type="molecule type" value="Genomic_DNA"/>
</dbReference>
<evidence type="ECO:0000313" key="4">
    <source>
        <dbReference type="EMBL" id="KAE9098938.1"/>
    </source>
</evidence>
<dbReference type="EMBL" id="QXGD01001072">
    <property type="protein sequence ID" value="KAE9215601.1"/>
    <property type="molecule type" value="Genomic_DNA"/>
</dbReference>
<protein>
    <submittedName>
        <fullName evidence="6">Uncharacterized protein</fullName>
    </submittedName>
</protein>
<dbReference type="EMBL" id="QXGB01000998">
    <property type="protein sequence ID" value="KAE9199299.1"/>
    <property type="molecule type" value="Genomic_DNA"/>
</dbReference>
<dbReference type="EMBL" id="QXGE01000987">
    <property type="protein sequence ID" value="KAE9299755.1"/>
    <property type="molecule type" value="Genomic_DNA"/>
</dbReference>
<evidence type="ECO:0000313" key="6">
    <source>
        <dbReference type="EMBL" id="KAE9199299.1"/>
    </source>
</evidence>
<evidence type="ECO:0000313" key="18">
    <source>
        <dbReference type="Proteomes" id="UP000476176"/>
    </source>
</evidence>
<comment type="caution">
    <text evidence="6">The sequence shown here is derived from an EMBL/GenBank/DDBJ whole genome shotgun (WGS) entry which is preliminary data.</text>
</comment>
<dbReference type="AlphaFoldDB" id="A0A6A3XKI3"/>
<evidence type="ECO:0000313" key="12">
    <source>
        <dbReference type="Proteomes" id="UP000433483"/>
    </source>
</evidence>
<organism evidence="6 12">
    <name type="scientific">Phytophthora fragariae</name>
    <dbReference type="NCBI Taxonomy" id="53985"/>
    <lineage>
        <taxon>Eukaryota</taxon>
        <taxon>Sar</taxon>
        <taxon>Stramenopiles</taxon>
        <taxon>Oomycota</taxon>
        <taxon>Peronosporomycetes</taxon>
        <taxon>Peronosporales</taxon>
        <taxon>Peronosporaceae</taxon>
        <taxon>Phytophthora</taxon>
    </lineage>
</organism>
<evidence type="ECO:0000313" key="20">
    <source>
        <dbReference type="Proteomes" id="UP000488956"/>
    </source>
</evidence>
<dbReference type="Proteomes" id="UP000460718">
    <property type="component" value="Unassembled WGS sequence"/>
</dbReference>
<evidence type="ECO:0000313" key="14">
    <source>
        <dbReference type="Proteomes" id="UP000440367"/>
    </source>
</evidence>
<evidence type="ECO:0000313" key="5">
    <source>
        <dbReference type="EMBL" id="KAE9134147.1"/>
    </source>
</evidence>
<dbReference type="OrthoDB" id="102266at2759"/>
<evidence type="ECO:0000313" key="13">
    <source>
        <dbReference type="Proteomes" id="UP000437068"/>
    </source>
</evidence>